<dbReference type="InterPro" id="IPR052732">
    <property type="entry name" value="Cell-binding_unc_protein"/>
</dbReference>
<dbReference type="Pfam" id="PF01966">
    <property type="entry name" value="HD"/>
    <property type="match status" value="1"/>
</dbReference>
<dbReference type="NCBIfam" id="TIGR00277">
    <property type="entry name" value="HDIG"/>
    <property type="match status" value="1"/>
</dbReference>
<dbReference type="SUPFAM" id="SSF109604">
    <property type="entry name" value="HD-domain/PDEase-like"/>
    <property type="match status" value="1"/>
</dbReference>
<comment type="caution">
    <text evidence="2">The sequence shown here is derived from an EMBL/GenBank/DDBJ whole genome shotgun (WGS) entry which is preliminary data.</text>
</comment>
<dbReference type="RefSeq" id="WP_301857607.1">
    <property type="nucleotide sequence ID" value="NZ_JAUJWU010000006.1"/>
</dbReference>
<dbReference type="InterPro" id="IPR006674">
    <property type="entry name" value="HD_domain"/>
</dbReference>
<dbReference type="Gene3D" id="1.10.3090.10">
    <property type="entry name" value="cca-adding enzyme, domain 2"/>
    <property type="match status" value="1"/>
</dbReference>
<proteinExistence type="predicted"/>
<feature type="domain" description="HD" evidence="1">
    <location>
        <begin position="215"/>
        <end position="294"/>
    </location>
</feature>
<dbReference type="Gene3D" id="3.40.50.300">
    <property type="entry name" value="P-loop containing nucleotide triphosphate hydrolases"/>
    <property type="match status" value="1"/>
</dbReference>
<evidence type="ECO:0000313" key="3">
    <source>
        <dbReference type="Proteomes" id="UP001172142"/>
    </source>
</evidence>
<name>A0ABT8NHK6_9BACL</name>
<gene>
    <name evidence="2" type="ORF">QWY13_18000</name>
</gene>
<evidence type="ECO:0000313" key="2">
    <source>
        <dbReference type="EMBL" id="MDN7247377.1"/>
    </source>
</evidence>
<organism evidence="2 3">
    <name type="scientific">Planococcus shenhongbingii</name>
    <dbReference type="NCBI Taxonomy" id="3058398"/>
    <lineage>
        <taxon>Bacteria</taxon>
        <taxon>Bacillati</taxon>
        <taxon>Bacillota</taxon>
        <taxon>Bacilli</taxon>
        <taxon>Bacillales</taxon>
        <taxon>Caryophanaceae</taxon>
        <taxon>Planococcus</taxon>
    </lineage>
</organism>
<dbReference type="SUPFAM" id="SSF52540">
    <property type="entry name" value="P-loop containing nucleoside triphosphate hydrolases"/>
    <property type="match status" value="1"/>
</dbReference>
<dbReference type="PANTHER" id="PTHR43883:SF1">
    <property type="entry name" value="GLUCONOKINASE"/>
    <property type="match status" value="1"/>
</dbReference>
<dbReference type="Proteomes" id="UP001172142">
    <property type="component" value="Unassembled WGS sequence"/>
</dbReference>
<protein>
    <submittedName>
        <fullName evidence="2">AAA family ATPase</fullName>
    </submittedName>
</protein>
<dbReference type="EMBL" id="JAUJWU010000006">
    <property type="protein sequence ID" value="MDN7247377.1"/>
    <property type="molecule type" value="Genomic_DNA"/>
</dbReference>
<sequence length="319" mass="37558">MPRLKMLIGLPGSGKSTYARRMVKTEPGWVHLSSDQIAHGKFEIGQPIHHREVFEEMYQQTVFSLKAGHDVIYDATNLASSKRKNFLNRIQKLEARTEAVIFWTPYEILKQRNQKRTDRERVPEAILERYIRSFEFPRKDEKFHKVSILSDFKTSLAPQNIQPIRHLMQKEAASFEEILALYATFKETKALSNQEEMSKIINCMYTLFKQIHLEALDPKERELLSWAALLHDIGKPYVRKHLPLEKDNFYGHEHVSMYLAYPILSSLQYAKPFIFDVLLLIDEHRLALTMKRGKIRRRIGDENYARLQFLLEKLENAIE</sequence>
<dbReference type="PANTHER" id="PTHR43883">
    <property type="entry name" value="SLR0207 PROTEIN"/>
    <property type="match status" value="1"/>
</dbReference>
<evidence type="ECO:0000259" key="1">
    <source>
        <dbReference type="Pfam" id="PF01966"/>
    </source>
</evidence>
<dbReference type="InterPro" id="IPR027417">
    <property type="entry name" value="P-loop_NTPase"/>
</dbReference>
<dbReference type="InterPro" id="IPR006675">
    <property type="entry name" value="HDIG_dom"/>
</dbReference>
<keyword evidence="3" id="KW-1185">Reference proteome</keyword>
<accession>A0ABT8NHK6</accession>
<dbReference type="Pfam" id="PF13671">
    <property type="entry name" value="AAA_33"/>
    <property type="match status" value="1"/>
</dbReference>
<reference evidence="2 3" key="1">
    <citation type="submission" date="2023-07" db="EMBL/GenBank/DDBJ databases">
        <title>Novel species in genus Planococcus.</title>
        <authorList>
            <person name="Ning S."/>
        </authorList>
    </citation>
    <scope>NUCLEOTIDE SEQUENCE [LARGE SCALE GENOMIC DNA]</scope>
    <source>
        <strain evidence="2 3">N017</strain>
    </source>
</reference>